<dbReference type="EMBL" id="RCCI01000004">
    <property type="protein sequence ID" value="RLJ67879.1"/>
    <property type="molecule type" value="Genomic_DNA"/>
</dbReference>
<dbReference type="SUPFAM" id="SSF117023">
    <property type="entry name" value="DNA primase DnaG, C-terminal domain"/>
    <property type="match status" value="1"/>
</dbReference>
<dbReference type="GO" id="GO:0003677">
    <property type="term" value="F:DNA binding"/>
    <property type="evidence" value="ECO:0007669"/>
    <property type="project" value="UniProtKB-KW"/>
</dbReference>
<keyword evidence="6 12" id="KW-0479">Metal-binding</keyword>
<dbReference type="Pfam" id="PF08278">
    <property type="entry name" value="DnaG_DnaB_bind"/>
    <property type="match status" value="1"/>
</dbReference>
<evidence type="ECO:0000256" key="7">
    <source>
        <dbReference type="ARBA" id="ARBA00022771"/>
    </source>
</evidence>
<dbReference type="GO" id="GO:0000428">
    <property type="term" value="C:DNA-directed RNA polymerase complex"/>
    <property type="evidence" value="ECO:0007669"/>
    <property type="project" value="UniProtKB-KW"/>
</dbReference>
<dbReference type="PANTHER" id="PTHR30313:SF2">
    <property type="entry name" value="DNA PRIMASE"/>
    <property type="match status" value="1"/>
</dbReference>
<dbReference type="Gene3D" id="3.90.580.10">
    <property type="entry name" value="Zinc finger, CHC2-type domain"/>
    <property type="match status" value="1"/>
</dbReference>
<dbReference type="NCBIfam" id="TIGR01391">
    <property type="entry name" value="dnaG"/>
    <property type="match status" value="1"/>
</dbReference>
<keyword evidence="3 12" id="KW-0808">Transferase</keyword>
<dbReference type="HAMAP" id="MF_00974">
    <property type="entry name" value="DNA_primase_DnaG"/>
    <property type="match status" value="1"/>
</dbReference>
<name>A0A497XNV7_9PROT</name>
<evidence type="ECO:0000256" key="12">
    <source>
        <dbReference type="HAMAP-Rule" id="MF_00974"/>
    </source>
</evidence>
<dbReference type="InterPro" id="IPR019475">
    <property type="entry name" value="DNA_primase_DnaB-bd"/>
</dbReference>
<keyword evidence="2 12" id="KW-0639">Primosome</keyword>
<keyword evidence="5 12" id="KW-0235">DNA replication</keyword>
<dbReference type="InterPro" id="IPR013173">
    <property type="entry name" value="DNA_primase_DnaG_DnaB-bd_dom"/>
</dbReference>
<evidence type="ECO:0000256" key="11">
    <source>
        <dbReference type="ARBA" id="ARBA00023163"/>
    </source>
</evidence>
<dbReference type="Gene3D" id="1.20.50.20">
    <property type="entry name" value="DnaG, RNA polymerase domain, helical bundle"/>
    <property type="match status" value="1"/>
</dbReference>
<dbReference type="InterPro" id="IPR037068">
    <property type="entry name" value="DNA_primase_core_N_sf"/>
</dbReference>
<evidence type="ECO:0000256" key="14">
    <source>
        <dbReference type="PIRSR" id="PIRSR002811-1"/>
    </source>
</evidence>
<feature type="compositionally biased region" description="Basic and acidic residues" evidence="15">
    <location>
        <begin position="564"/>
        <end position="575"/>
    </location>
</feature>
<evidence type="ECO:0000256" key="5">
    <source>
        <dbReference type="ARBA" id="ARBA00022705"/>
    </source>
</evidence>
<dbReference type="SMART" id="SM00493">
    <property type="entry name" value="TOPRIM"/>
    <property type="match status" value="1"/>
</dbReference>
<dbReference type="InterPro" id="IPR002694">
    <property type="entry name" value="Znf_CHC2"/>
</dbReference>
<sequence>MIPESFIQELLSRVDIVDVIERYLPLKKAGANYQACCPFHSEKTPSFSVSPSKQFYHCFGCGAHGSAIGFVMQYAGVGFIDAVEELAHSTGMQVPQVVAQNQQVQKKKAPLTELMARAMKFYREQLKASPKAIDYLKKRGLTGEIAARFGLGYAPDEWQGLEQVFPDYKDPALIECGLLIENDQGRRYDRFRDRVMFPILDQRGNVIGFGGRVIGDGEPKYLNSPETPLFEKGRELYGLPQARQAIRDSDTVIVVEGYMDVVALAQHGIGNAVATLGTATTPNHVHKLLRQASKVVFCFDGDRAGRKAAWRALEASLEQLADDKMVGFLFLPPEHDPDSFVRERGAEEFRRLAAHPTTLTEFLLRELASHADLATAEGRAHLVHEAKPLLQRLAAPILRVQLTKALAEAAALTQAEVEAQCGIKPLARGFGGRQAPPKPRGRAPARQLEHQLLELVIRRPERSAHLPLGQIAADTAEGHALHAIATAFEHGEIAAGGVGALLEHFRGSPHEAIIGTLAATLAEDVDEGALEEVFRDTLDRLRQSGLAQEIAALSAKARSSELNGAERDRLRELLTRKSQAGERAGPGKGD</sequence>
<dbReference type="Pfam" id="PF10410">
    <property type="entry name" value="DnaB_bind"/>
    <property type="match status" value="1"/>
</dbReference>
<dbReference type="Gene3D" id="3.40.1360.10">
    <property type="match status" value="1"/>
</dbReference>
<evidence type="ECO:0000256" key="4">
    <source>
        <dbReference type="ARBA" id="ARBA00022695"/>
    </source>
</evidence>
<keyword evidence="4 12" id="KW-0548">Nucleotidyltransferase</keyword>
<evidence type="ECO:0000313" key="17">
    <source>
        <dbReference type="EMBL" id="RLJ67879.1"/>
    </source>
</evidence>
<keyword evidence="9" id="KW-0460">Magnesium</keyword>
<feature type="zinc finger region" description="CHC2-type" evidence="12 14">
    <location>
        <begin position="37"/>
        <end position="61"/>
    </location>
</feature>
<dbReference type="PROSITE" id="PS50880">
    <property type="entry name" value="TOPRIM"/>
    <property type="match status" value="1"/>
</dbReference>
<dbReference type="SMART" id="SM00766">
    <property type="entry name" value="DnaG_DnaB_bind"/>
    <property type="match status" value="1"/>
</dbReference>
<accession>A0A497XNV7</accession>
<dbReference type="Pfam" id="PF01807">
    <property type="entry name" value="Zn_ribbon_DnaG"/>
    <property type="match status" value="1"/>
</dbReference>
<keyword evidence="11 12" id="KW-0804">Transcription</keyword>
<dbReference type="Pfam" id="PF13662">
    <property type="entry name" value="Toprim_4"/>
    <property type="match status" value="1"/>
</dbReference>
<dbReference type="FunFam" id="3.40.1360.10:FF:000002">
    <property type="entry name" value="DNA primase"/>
    <property type="match status" value="1"/>
</dbReference>
<keyword evidence="8 12" id="KW-0862">Zinc</keyword>
<dbReference type="Gene3D" id="3.90.980.10">
    <property type="entry name" value="DNA primase, catalytic core, N-terminal domain"/>
    <property type="match status" value="1"/>
</dbReference>
<keyword evidence="18" id="KW-1185">Reference proteome</keyword>
<dbReference type="InterPro" id="IPR013264">
    <property type="entry name" value="DNAG_N"/>
</dbReference>
<dbReference type="InterPro" id="IPR016136">
    <property type="entry name" value="DNA_helicase_N/primase_C"/>
</dbReference>
<dbReference type="InterPro" id="IPR036977">
    <property type="entry name" value="DNA_primase_Znf_CHC2"/>
</dbReference>
<evidence type="ECO:0000256" key="8">
    <source>
        <dbReference type="ARBA" id="ARBA00022833"/>
    </source>
</evidence>
<dbReference type="OrthoDB" id="9803773at2"/>
<dbReference type="GO" id="GO:0008270">
    <property type="term" value="F:zinc ion binding"/>
    <property type="evidence" value="ECO:0007669"/>
    <property type="project" value="UniProtKB-UniRule"/>
</dbReference>
<comment type="caution">
    <text evidence="17">The sequence shown here is derived from an EMBL/GenBank/DDBJ whole genome shotgun (WGS) entry which is preliminary data.</text>
</comment>
<evidence type="ECO:0000256" key="3">
    <source>
        <dbReference type="ARBA" id="ARBA00022679"/>
    </source>
</evidence>
<dbReference type="GO" id="GO:1990077">
    <property type="term" value="C:primosome complex"/>
    <property type="evidence" value="ECO:0007669"/>
    <property type="project" value="UniProtKB-KW"/>
</dbReference>
<gene>
    <name evidence="12" type="primary">dnaG</name>
    <name evidence="17" type="ORF">DFR35_0429</name>
</gene>
<keyword evidence="1 12" id="KW-0240">DNA-directed RNA polymerase</keyword>
<comment type="function">
    <text evidence="12 13">RNA polymerase that catalyzes the synthesis of short RNA molecules used as primers for DNA polymerase during DNA replication.</text>
</comment>
<comment type="catalytic activity">
    <reaction evidence="12">
        <text>ssDNA + n NTP = ssDNA/pppN(pN)n-1 hybrid + (n-1) diphosphate.</text>
        <dbReference type="EC" id="2.7.7.101"/>
    </reaction>
</comment>
<evidence type="ECO:0000256" key="10">
    <source>
        <dbReference type="ARBA" id="ARBA00023125"/>
    </source>
</evidence>
<dbReference type="PANTHER" id="PTHR30313">
    <property type="entry name" value="DNA PRIMASE"/>
    <property type="match status" value="1"/>
</dbReference>
<reference evidence="17 18" key="1">
    <citation type="submission" date="2018-10" db="EMBL/GenBank/DDBJ databases">
        <title>Genomic Encyclopedia of Type Strains, Phase IV (KMG-IV): sequencing the most valuable type-strain genomes for metagenomic binning, comparative biology and taxonomic classification.</title>
        <authorList>
            <person name="Goeker M."/>
        </authorList>
    </citation>
    <scope>NUCLEOTIDE SEQUENCE [LARGE SCALE GENOMIC DNA]</scope>
    <source>
        <strain evidence="17 18">DSM 26916</strain>
    </source>
</reference>
<keyword evidence="7 12" id="KW-0863">Zinc-finger</keyword>
<comment type="domain">
    <text evidence="12">Contains an N-terminal zinc-binding domain, a central core domain that contains the primase activity, and a C-terminal DnaB-binding domain.</text>
</comment>
<dbReference type="FunFam" id="3.90.580.10:FF:000001">
    <property type="entry name" value="DNA primase"/>
    <property type="match status" value="1"/>
</dbReference>
<dbReference type="GO" id="GO:0006269">
    <property type="term" value="P:DNA replication, synthesis of primer"/>
    <property type="evidence" value="ECO:0007669"/>
    <property type="project" value="UniProtKB-UniRule"/>
</dbReference>
<evidence type="ECO:0000313" key="18">
    <source>
        <dbReference type="Proteomes" id="UP000268908"/>
    </source>
</evidence>
<dbReference type="SUPFAM" id="SSF57783">
    <property type="entry name" value="Zinc beta-ribbon"/>
    <property type="match status" value="1"/>
</dbReference>
<feature type="region of interest" description="Disordered" evidence="15">
    <location>
        <begin position="557"/>
        <end position="590"/>
    </location>
</feature>
<dbReference type="CDD" id="cd03364">
    <property type="entry name" value="TOPRIM_DnaG_primases"/>
    <property type="match status" value="1"/>
</dbReference>
<evidence type="ECO:0000256" key="2">
    <source>
        <dbReference type="ARBA" id="ARBA00022515"/>
    </source>
</evidence>
<comment type="cofactor">
    <cofactor evidence="12 13 14">
        <name>Zn(2+)</name>
        <dbReference type="ChEBI" id="CHEBI:29105"/>
    </cofactor>
    <text evidence="12 13 14">Binds 1 zinc ion per monomer.</text>
</comment>
<evidence type="ECO:0000259" key="16">
    <source>
        <dbReference type="PROSITE" id="PS50880"/>
    </source>
</evidence>
<dbReference type="GO" id="GO:0005737">
    <property type="term" value="C:cytoplasm"/>
    <property type="evidence" value="ECO:0007669"/>
    <property type="project" value="TreeGrafter"/>
</dbReference>
<evidence type="ECO:0000256" key="6">
    <source>
        <dbReference type="ARBA" id="ARBA00022723"/>
    </source>
</evidence>
<keyword evidence="10 12" id="KW-0238">DNA-binding</keyword>
<dbReference type="InterPro" id="IPR050219">
    <property type="entry name" value="DnaG_primase"/>
</dbReference>
<dbReference type="GO" id="GO:0003899">
    <property type="term" value="F:DNA-directed RNA polymerase activity"/>
    <property type="evidence" value="ECO:0007669"/>
    <property type="project" value="UniProtKB-UniRule"/>
</dbReference>
<feature type="domain" description="Toprim" evidence="16">
    <location>
        <begin position="250"/>
        <end position="332"/>
    </location>
</feature>
<proteinExistence type="inferred from homology"/>
<evidence type="ECO:0000256" key="13">
    <source>
        <dbReference type="PIRNR" id="PIRNR002811"/>
    </source>
</evidence>
<protein>
    <recommendedName>
        <fullName evidence="12 13">DNA primase</fullName>
        <ecNumber evidence="12">2.7.7.101</ecNumber>
    </recommendedName>
</protein>
<evidence type="ECO:0000256" key="1">
    <source>
        <dbReference type="ARBA" id="ARBA00022478"/>
    </source>
</evidence>
<dbReference type="InterPro" id="IPR034151">
    <property type="entry name" value="TOPRIM_DnaG_bac"/>
</dbReference>
<dbReference type="FunFam" id="3.90.980.10:FF:000001">
    <property type="entry name" value="DNA primase"/>
    <property type="match status" value="1"/>
</dbReference>
<dbReference type="InterPro" id="IPR006295">
    <property type="entry name" value="DNA_primase_DnaG"/>
</dbReference>
<organism evidence="17 18">
    <name type="scientific">Sulfurisoma sediminicola</name>
    <dbReference type="NCBI Taxonomy" id="1381557"/>
    <lineage>
        <taxon>Bacteria</taxon>
        <taxon>Pseudomonadati</taxon>
        <taxon>Pseudomonadota</taxon>
        <taxon>Betaproteobacteria</taxon>
        <taxon>Nitrosomonadales</taxon>
        <taxon>Sterolibacteriaceae</taxon>
        <taxon>Sulfurisoma</taxon>
    </lineage>
</organism>
<dbReference type="Pfam" id="PF08275">
    <property type="entry name" value="DNAG_N"/>
    <property type="match status" value="1"/>
</dbReference>
<dbReference type="SUPFAM" id="SSF56731">
    <property type="entry name" value="DNA primase core"/>
    <property type="match status" value="1"/>
</dbReference>
<dbReference type="Gene3D" id="1.10.860.10">
    <property type="entry name" value="DNAb Helicase, Chain A"/>
    <property type="match status" value="1"/>
</dbReference>
<dbReference type="InterPro" id="IPR006171">
    <property type="entry name" value="TOPRIM_dom"/>
</dbReference>
<comment type="subunit">
    <text evidence="12">Monomer. Interacts with DnaB.</text>
</comment>
<dbReference type="AlphaFoldDB" id="A0A497XNV7"/>
<comment type="similarity">
    <text evidence="12 13">Belongs to the DnaG primase family.</text>
</comment>
<dbReference type="InterPro" id="IPR030846">
    <property type="entry name" value="DnaG_bac"/>
</dbReference>
<dbReference type="Proteomes" id="UP000268908">
    <property type="component" value="Unassembled WGS sequence"/>
</dbReference>
<evidence type="ECO:0000256" key="9">
    <source>
        <dbReference type="ARBA" id="ARBA00022842"/>
    </source>
</evidence>
<evidence type="ECO:0000256" key="15">
    <source>
        <dbReference type="SAM" id="MobiDB-lite"/>
    </source>
</evidence>
<dbReference type="PIRSF" id="PIRSF002811">
    <property type="entry name" value="DnaG"/>
    <property type="match status" value="1"/>
</dbReference>
<dbReference type="RefSeq" id="WP_121239834.1">
    <property type="nucleotide sequence ID" value="NZ_BHVV01000001.1"/>
</dbReference>
<dbReference type="EC" id="2.7.7.101" evidence="12"/>
<dbReference type="SMART" id="SM00400">
    <property type="entry name" value="ZnF_CHCC"/>
    <property type="match status" value="1"/>
</dbReference>